<comment type="caution">
    <text evidence="1">The sequence shown here is derived from an EMBL/GenBank/DDBJ whole genome shotgun (WGS) entry which is preliminary data.</text>
</comment>
<reference evidence="1 2" key="1">
    <citation type="submission" date="2015-03" db="EMBL/GenBank/DDBJ databases">
        <authorList>
            <consortium name="Pathogen Informatics"/>
            <person name="Murphy D."/>
        </authorList>
    </citation>
    <scope>NUCLEOTIDE SEQUENCE [LARGE SCALE GENOMIC DNA]</scope>
    <source>
        <strain evidence="1 2">WP-931201</strain>
    </source>
</reference>
<dbReference type="Proteomes" id="UP000047420">
    <property type="component" value="Unassembled WGS sequence"/>
</dbReference>
<protein>
    <submittedName>
        <fullName evidence="1">Uncharacterized protein</fullName>
    </submittedName>
</protein>
<proteinExistence type="predicted"/>
<dbReference type="EMBL" id="CVMG01000063">
    <property type="protein sequence ID" value="CRG52636.1"/>
    <property type="molecule type" value="Genomic_DNA"/>
</dbReference>
<dbReference type="Pfam" id="PF13079">
    <property type="entry name" value="DUF3916"/>
    <property type="match status" value="1"/>
</dbReference>
<sequence length="79" mass="9159">MFTREVRIYRSEDDYQGFICEHESQSGSSSIIKGRSLAEEWTLILPDNVQALGITLDLRGVDDPNDWFVGERWYYGNVL</sequence>
<evidence type="ECO:0000313" key="1">
    <source>
        <dbReference type="EMBL" id="CRG52636.1"/>
    </source>
</evidence>
<dbReference type="InterPro" id="IPR025075">
    <property type="entry name" value="DUF3916"/>
</dbReference>
<accession>A0ABP1ZIA9</accession>
<evidence type="ECO:0000313" key="2">
    <source>
        <dbReference type="Proteomes" id="UP000047420"/>
    </source>
</evidence>
<gene>
    <name evidence="1" type="ORF">ERS008478_04321</name>
</gene>
<organism evidence="1 2">
    <name type="scientific">Yersinia wautersii</name>
    <dbReference type="NCBI Taxonomy" id="1341643"/>
    <lineage>
        <taxon>Bacteria</taxon>
        <taxon>Pseudomonadati</taxon>
        <taxon>Pseudomonadota</taxon>
        <taxon>Gammaproteobacteria</taxon>
        <taxon>Enterobacterales</taxon>
        <taxon>Yersiniaceae</taxon>
        <taxon>Yersinia</taxon>
    </lineage>
</organism>
<name>A0ABP1ZIA9_9GAMM</name>
<keyword evidence="2" id="KW-1185">Reference proteome</keyword>